<evidence type="ECO:0000256" key="6">
    <source>
        <dbReference type="SAM" id="Phobius"/>
    </source>
</evidence>
<keyword evidence="2" id="KW-1003">Cell membrane</keyword>
<accession>A0A1F5FVB0</accession>
<reference evidence="8 9" key="1">
    <citation type="journal article" date="2016" name="Nat. Commun.">
        <title>Thousands of microbial genomes shed light on interconnected biogeochemical processes in an aquifer system.</title>
        <authorList>
            <person name="Anantharaman K."/>
            <person name="Brown C.T."/>
            <person name="Hug L.A."/>
            <person name="Sharon I."/>
            <person name="Castelle C.J."/>
            <person name="Probst A.J."/>
            <person name="Thomas B.C."/>
            <person name="Singh A."/>
            <person name="Wilkins M.J."/>
            <person name="Karaoz U."/>
            <person name="Brodie E.L."/>
            <person name="Williams K.H."/>
            <person name="Hubbard S.S."/>
            <person name="Banfield J.F."/>
        </authorList>
    </citation>
    <scope>NUCLEOTIDE SEQUENCE [LARGE SCALE GENOMIC DNA]</scope>
</reference>
<evidence type="ECO:0000256" key="3">
    <source>
        <dbReference type="ARBA" id="ARBA00022692"/>
    </source>
</evidence>
<evidence type="ECO:0000313" key="8">
    <source>
        <dbReference type="EMBL" id="OGD83558.1"/>
    </source>
</evidence>
<keyword evidence="3 6" id="KW-0812">Transmembrane</keyword>
<dbReference type="GO" id="GO:0005886">
    <property type="term" value="C:plasma membrane"/>
    <property type="evidence" value="ECO:0007669"/>
    <property type="project" value="UniProtKB-SubCell"/>
</dbReference>
<sequence length="178" mass="19956">MKLMSARLGNNRTIAYSLLLLNAILWGTAVPIIKHSLQFISPPVFLFYRFVLATFLFFPIFLIYKSKNKHRINIPHHLTLALLGTPLTLLPLFYGLSASTAIESSIIESTSPIFVLLGGLVYLKEKVRPKEWLGVLFALLGTLLLTAYPILHQSPDSLSTKGNLLIILSNFFWAAFLI</sequence>
<comment type="subcellular location">
    <subcellularLocation>
        <location evidence="1">Cell membrane</location>
        <topology evidence="1">Multi-pass membrane protein</topology>
    </subcellularLocation>
</comment>
<dbReference type="AlphaFoldDB" id="A0A1F5FVB0"/>
<feature type="transmembrane region" description="Helical" evidence="6">
    <location>
        <begin position="106"/>
        <end position="123"/>
    </location>
</feature>
<proteinExistence type="predicted"/>
<dbReference type="InterPro" id="IPR037185">
    <property type="entry name" value="EmrE-like"/>
</dbReference>
<name>A0A1F5FVB0_9BACT</name>
<dbReference type="SUPFAM" id="SSF103481">
    <property type="entry name" value="Multidrug resistance efflux transporter EmrE"/>
    <property type="match status" value="1"/>
</dbReference>
<dbReference type="PANTHER" id="PTHR32322:SF18">
    <property type="entry name" value="S-ADENOSYLMETHIONINE_S-ADENOSYLHOMOCYSTEINE TRANSPORTER"/>
    <property type="match status" value="1"/>
</dbReference>
<dbReference type="Proteomes" id="UP000179237">
    <property type="component" value="Unassembled WGS sequence"/>
</dbReference>
<dbReference type="PANTHER" id="PTHR32322">
    <property type="entry name" value="INNER MEMBRANE TRANSPORTER"/>
    <property type="match status" value="1"/>
</dbReference>
<dbReference type="EMBL" id="MFAQ01000013">
    <property type="protein sequence ID" value="OGD83558.1"/>
    <property type="molecule type" value="Genomic_DNA"/>
</dbReference>
<feature type="transmembrane region" description="Helical" evidence="6">
    <location>
        <begin position="76"/>
        <end position="94"/>
    </location>
</feature>
<evidence type="ECO:0000256" key="4">
    <source>
        <dbReference type="ARBA" id="ARBA00022989"/>
    </source>
</evidence>
<feature type="transmembrane region" description="Helical" evidence="6">
    <location>
        <begin position="12"/>
        <end position="33"/>
    </location>
</feature>
<evidence type="ECO:0000313" key="9">
    <source>
        <dbReference type="Proteomes" id="UP000179237"/>
    </source>
</evidence>
<feature type="transmembrane region" description="Helical" evidence="6">
    <location>
        <begin position="132"/>
        <end position="151"/>
    </location>
</feature>
<organism evidence="8 9">
    <name type="scientific">Candidatus Collierbacteria bacterium RIFOXYD1_FULL_40_9</name>
    <dbReference type="NCBI Taxonomy" id="1817731"/>
    <lineage>
        <taxon>Bacteria</taxon>
        <taxon>Candidatus Collieribacteriota</taxon>
    </lineage>
</organism>
<gene>
    <name evidence="8" type="ORF">A2572_00425</name>
</gene>
<evidence type="ECO:0000256" key="5">
    <source>
        <dbReference type="ARBA" id="ARBA00023136"/>
    </source>
</evidence>
<feature type="domain" description="EamA" evidence="7">
    <location>
        <begin position="14"/>
        <end position="146"/>
    </location>
</feature>
<dbReference type="Pfam" id="PF00892">
    <property type="entry name" value="EamA"/>
    <property type="match status" value="1"/>
</dbReference>
<evidence type="ECO:0000259" key="7">
    <source>
        <dbReference type="Pfam" id="PF00892"/>
    </source>
</evidence>
<feature type="non-terminal residue" evidence="8">
    <location>
        <position position="178"/>
    </location>
</feature>
<dbReference type="InterPro" id="IPR000620">
    <property type="entry name" value="EamA_dom"/>
</dbReference>
<evidence type="ECO:0000256" key="1">
    <source>
        <dbReference type="ARBA" id="ARBA00004651"/>
    </source>
</evidence>
<protein>
    <recommendedName>
        <fullName evidence="7">EamA domain-containing protein</fullName>
    </recommendedName>
</protein>
<comment type="caution">
    <text evidence="8">The sequence shown here is derived from an EMBL/GenBank/DDBJ whole genome shotgun (WGS) entry which is preliminary data.</text>
</comment>
<feature type="transmembrane region" description="Helical" evidence="6">
    <location>
        <begin position="45"/>
        <end position="64"/>
    </location>
</feature>
<dbReference type="InterPro" id="IPR050638">
    <property type="entry name" value="AA-Vitamin_Transporters"/>
</dbReference>
<keyword evidence="4 6" id="KW-1133">Transmembrane helix</keyword>
<keyword evidence="5 6" id="KW-0472">Membrane</keyword>
<evidence type="ECO:0000256" key="2">
    <source>
        <dbReference type="ARBA" id="ARBA00022475"/>
    </source>
</evidence>